<dbReference type="InterPro" id="IPR052512">
    <property type="entry name" value="4CMD/NDH-1_regulator"/>
</dbReference>
<protein>
    <submittedName>
        <fullName evidence="2">Carboxymuconolactone decarboxylase family protein</fullName>
    </submittedName>
</protein>
<dbReference type="SUPFAM" id="SSF69118">
    <property type="entry name" value="AhpD-like"/>
    <property type="match status" value="1"/>
</dbReference>
<organism evidence="2 3">
    <name type="scientific">Paenibacillus alvei</name>
    <name type="common">Bacillus alvei</name>
    <dbReference type="NCBI Taxonomy" id="44250"/>
    <lineage>
        <taxon>Bacteria</taxon>
        <taxon>Bacillati</taxon>
        <taxon>Bacillota</taxon>
        <taxon>Bacilli</taxon>
        <taxon>Bacillales</taxon>
        <taxon>Paenibacillaceae</taxon>
        <taxon>Paenibacillus</taxon>
    </lineage>
</organism>
<dbReference type="RefSeq" id="WP_005545288.1">
    <property type="nucleotide sequence ID" value="NZ_JAMDLX010000015.1"/>
</dbReference>
<proteinExistence type="predicted"/>
<feature type="domain" description="Carboxymuconolactone decarboxylase-like" evidence="1">
    <location>
        <begin position="19"/>
        <end position="102"/>
    </location>
</feature>
<dbReference type="GeneID" id="94488735"/>
<comment type="caution">
    <text evidence="2">The sequence shown here is derived from an EMBL/GenBank/DDBJ whole genome shotgun (WGS) entry which is preliminary data.</text>
</comment>
<sequence length="109" mass="12260">MAHRAIKPHASESLRKLAPAFIDYSENVLFGDLWRREQLSLRDRSLVTISALVAGGLTEQLPYHLRLSVENGLQQEEIVETITHLAYYAGWPRAASALQVVETVFENKG</sequence>
<evidence type="ECO:0000259" key="1">
    <source>
        <dbReference type="Pfam" id="PF02627"/>
    </source>
</evidence>
<evidence type="ECO:0000313" key="3">
    <source>
        <dbReference type="Proteomes" id="UP001527181"/>
    </source>
</evidence>
<dbReference type="EMBL" id="JAMDNP010000003">
    <property type="protein sequence ID" value="MCY9759233.1"/>
    <property type="molecule type" value="Genomic_DNA"/>
</dbReference>
<gene>
    <name evidence="2" type="ORF">M5X12_01470</name>
</gene>
<dbReference type="PANTHER" id="PTHR33570">
    <property type="entry name" value="4-CARBOXYMUCONOLACTONE DECARBOXYLASE FAMILY PROTEIN"/>
    <property type="match status" value="1"/>
</dbReference>
<dbReference type="PANTHER" id="PTHR33570:SF9">
    <property type="entry name" value="BLL4600 PROTEIN"/>
    <property type="match status" value="1"/>
</dbReference>
<dbReference type="InterPro" id="IPR003779">
    <property type="entry name" value="CMD-like"/>
</dbReference>
<dbReference type="Pfam" id="PF02627">
    <property type="entry name" value="CMD"/>
    <property type="match status" value="1"/>
</dbReference>
<dbReference type="Gene3D" id="1.20.1290.10">
    <property type="entry name" value="AhpD-like"/>
    <property type="match status" value="1"/>
</dbReference>
<evidence type="ECO:0000313" key="2">
    <source>
        <dbReference type="EMBL" id="MCY9759233.1"/>
    </source>
</evidence>
<keyword evidence="3" id="KW-1185">Reference proteome</keyword>
<name>A0ABT4GRA5_PAEAL</name>
<accession>A0ABT4GRA5</accession>
<reference evidence="2 3" key="1">
    <citation type="submission" date="2022-05" db="EMBL/GenBank/DDBJ databases">
        <title>Genome Sequencing of Bee-Associated Microbes.</title>
        <authorList>
            <person name="Dunlap C."/>
        </authorList>
    </citation>
    <scope>NUCLEOTIDE SEQUENCE [LARGE SCALE GENOMIC DNA]</scope>
    <source>
        <strain evidence="2 3">NRRL B-04010</strain>
    </source>
</reference>
<dbReference type="Proteomes" id="UP001527181">
    <property type="component" value="Unassembled WGS sequence"/>
</dbReference>
<dbReference type="InterPro" id="IPR029032">
    <property type="entry name" value="AhpD-like"/>
</dbReference>